<evidence type="ECO:0000259" key="1">
    <source>
        <dbReference type="Pfam" id="PF12697"/>
    </source>
</evidence>
<dbReference type="AlphaFoldDB" id="A0A1M5NV00"/>
<keyword evidence="2" id="KW-0378">Hydrolase</keyword>
<dbReference type="Gene3D" id="3.40.50.1820">
    <property type="entry name" value="alpha/beta hydrolase"/>
    <property type="match status" value="1"/>
</dbReference>
<dbReference type="GO" id="GO:0004301">
    <property type="term" value="F:epoxide hydrolase activity"/>
    <property type="evidence" value="ECO:0007669"/>
    <property type="project" value="TreeGrafter"/>
</dbReference>
<dbReference type="PANTHER" id="PTHR42977">
    <property type="entry name" value="HYDROLASE-RELATED"/>
    <property type="match status" value="1"/>
</dbReference>
<organism evidence="2 3">
    <name type="scientific">Bradyrhizobium erythrophlei</name>
    <dbReference type="NCBI Taxonomy" id="1437360"/>
    <lineage>
        <taxon>Bacteria</taxon>
        <taxon>Pseudomonadati</taxon>
        <taxon>Pseudomonadota</taxon>
        <taxon>Alphaproteobacteria</taxon>
        <taxon>Hyphomicrobiales</taxon>
        <taxon>Nitrobacteraceae</taxon>
        <taxon>Bradyrhizobium</taxon>
    </lineage>
</organism>
<gene>
    <name evidence="2" type="ORF">SAMN05444169_4857</name>
</gene>
<accession>A0A1M5NV00</accession>
<evidence type="ECO:0000313" key="3">
    <source>
        <dbReference type="Proteomes" id="UP000190675"/>
    </source>
</evidence>
<sequence length="242" mass="26508">MAPTSQGVLRNDRFHPDPRRVAWQLDLDPRASPAGGRGHQVFTPTLTGLGERSHLLSRDVGLDTHVADVANLMIWEDLRDIVLVGASYGGIVARHVADRMPDRIRSLVYLDAFVPENGKALFDYLPDSGESMRQLAVAHGDGWKIPPIPASVFAVNAADAAWVDRQCTMHPLSSCEAPARLSAACDGIANIGYILASGHDGPFGQFYAKARERRWWLEKLACGHDVTLDMPNELTALLLQHT</sequence>
<feature type="domain" description="AB hydrolase-1" evidence="1">
    <location>
        <begin position="23"/>
        <end position="234"/>
    </location>
</feature>
<dbReference type="PRINTS" id="PR00111">
    <property type="entry name" value="ABHYDROLASE"/>
</dbReference>
<dbReference type="PANTHER" id="PTHR42977:SF1">
    <property type="entry name" value="BLR6576 PROTEIN"/>
    <property type="match status" value="1"/>
</dbReference>
<dbReference type="Pfam" id="PF12697">
    <property type="entry name" value="Abhydrolase_6"/>
    <property type="match status" value="1"/>
</dbReference>
<reference evidence="2 3" key="1">
    <citation type="submission" date="2016-11" db="EMBL/GenBank/DDBJ databases">
        <authorList>
            <person name="Jaros S."/>
            <person name="Januszkiewicz K."/>
            <person name="Wedrychowicz H."/>
        </authorList>
    </citation>
    <scope>NUCLEOTIDE SEQUENCE [LARGE SCALE GENOMIC DNA]</scope>
    <source>
        <strain evidence="2 3">GAS242</strain>
    </source>
</reference>
<dbReference type="EMBL" id="LT670818">
    <property type="protein sequence ID" value="SHG93288.1"/>
    <property type="molecule type" value="Genomic_DNA"/>
</dbReference>
<name>A0A1M5NV00_9BRAD</name>
<evidence type="ECO:0000313" key="2">
    <source>
        <dbReference type="EMBL" id="SHG93288.1"/>
    </source>
</evidence>
<dbReference type="InterPro" id="IPR029058">
    <property type="entry name" value="AB_hydrolase_fold"/>
</dbReference>
<dbReference type="SUPFAM" id="SSF53474">
    <property type="entry name" value="alpha/beta-Hydrolases"/>
    <property type="match status" value="1"/>
</dbReference>
<dbReference type="Proteomes" id="UP000190675">
    <property type="component" value="Chromosome I"/>
</dbReference>
<dbReference type="InterPro" id="IPR051340">
    <property type="entry name" value="Haloalkane_dehalogenase"/>
</dbReference>
<proteinExistence type="predicted"/>
<protein>
    <submittedName>
        <fullName evidence="2">Alpha/beta hydrolase family protein</fullName>
    </submittedName>
</protein>
<dbReference type="InterPro" id="IPR000073">
    <property type="entry name" value="AB_hydrolase_1"/>
</dbReference>